<comment type="cofactor">
    <cofactor evidence="5">
        <name>heme</name>
        <dbReference type="ChEBI" id="CHEBI:30413"/>
    </cofactor>
</comment>
<evidence type="ECO:0000313" key="7">
    <source>
        <dbReference type="EMBL" id="KIM93630.1"/>
    </source>
</evidence>
<dbReference type="EMBL" id="KN832893">
    <property type="protein sequence ID" value="KIM93630.1"/>
    <property type="molecule type" value="Genomic_DNA"/>
</dbReference>
<sequence>MIPSLGYAVLLIIGSFVLNLVVSKIRFNRKYKFPNVVPGWPIIGNMLDVPYPAGMWGVDMAKKYGEMFTLNIGGRRLVYLNSSRVVTELLEKRAAIYSSRPYRPMMSEIMSGGARIVLMGYTDKWRNQRKIMHSILNGKQSEKKFDDELLNFILGYTGTLGEYQFNPLKSPADVFTWLSRLPKPLQWWRPFGEKFCETHVAMFQKEYNILLDKMNKGIAKPCFAVDVLHGAAKKEFEISDVEKIYTWTSLIEAGSDTTRVAVLQMIAGAACYPGWARKARDLIDEVCGQNAERLPNLADRSRLPYISAVVKETLRWRPFLQSGVPHTLTQDDEYEGYKFPAGTEFSWNAYSIALNDKEYSDPLRFEPERFMNDDLKLPAKGHCRRICVGLNVGANNIWIAAACILYCFDIEQDPEHPIDQFNTLWEEPTKPPFKVRFTPRSQAHIDLIEREGNIALATDY</sequence>
<evidence type="ECO:0008006" key="9">
    <source>
        <dbReference type="Google" id="ProtNLM"/>
    </source>
</evidence>
<dbReference type="GO" id="GO:0004497">
    <property type="term" value="F:monooxygenase activity"/>
    <property type="evidence" value="ECO:0007669"/>
    <property type="project" value="InterPro"/>
</dbReference>
<dbReference type="Gene3D" id="1.10.630.10">
    <property type="entry name" value="Cytochrome P450"/>
    <property type="match status" value="1"/>
</dbReference>
<dbReference type="InterPro" id="IPR002401">
    <property type="entry name" value="Cyt_P450_E_grp-I"/>
</dbReference>
<gene>
    <name evidence="7" type="ORF">OIDMADRAFT_137246</name>
</gene>
<keyword evidence="8" id="KW-1185">Reference proteome</keyword>
<evidence type="ECO:0000256" key="4">
    <source>
        <dbReference type="ARBA" id="ARBA00023004"/>
    </source>
</evidence>
<proteinExistence type="inferred from homology"/>
<comment type="similarity">
    <text evidence="1">Belongs to the cytochrome P450 family.</text>
</comment>
<evidence type="ECO:0000256" key="3">
    <source>
        <dbReference type="ARBA" id="ARBA00023002"/>
    </source>
</evidence>
<dbReference type="SUPFAM" id="SSF48264">
    <property type="entry name" value="Cytochrome P450"/>
    <property type="match status" value="1"/>
</dbReference>
<organism evidence="7 8">
    <name type="scientific">Oidiodendron maius (strain Zn)</name>
    <dbReference type="NCBI Taxonomy" id="913774"/>
    <lineage>
        <taxon>Eukaryota</taxon>
        <taxon>Fungi</taxon>
        <taxon>Dikarya</taxon>
        <taxon>Ascomycota</taxon>
        <taxon>Pezizomycotina</taxon>
        <taxon>Leotiomycetes</taxon>
        <taxon>Leotiomycetes incertae sedis</taxon>
        <taxon>Myxotrichaceae</taxon>
        <taxon>Oidiodendron</taxon>
    </lineage>
</organism>
<keyword evidence="4 5" id="KW-0408">Iron</keyword>
<dbReference type="PRINTS" id="PR00463">
    <property type="entry name" value="EP450I"/>
</dbReference>
<dbReference type="InParanoid" id="A0A0C3GBT5"/>
<dbReference type="GO" id="GO:0020037">
    <property type="term" value="F:heme binding"/>
    <property type="evidence" value="ECO:0007669"/>
    <property type="project" value="InterPro"/>
</dbReference>
<dbReference type="Proteomes" id="UP000054321">
    <property type="component" value="Unassembled WGS sequence"/>
</dbReference>
<evidence type="ECO:0000256" key="2">
    <source>
        <dbReference type="ARBA" id="ARBA00022723"/>
    </source>
</evidence>
<keyword evidence="6" id="KW-1133">Transmembrane helix</keyword>
<keyword evidence="6" id="KW-0812">Transmembrane</keyword>
<dbReference type="GO" id="GO:0005506">
    <property type="term" value="F:iron ion binding"/>
    <property type="evidence" value="ECO:0007669"/>
    <property type="project" value="InterPro"/>
</dbReference>
<evidence type="ECO:0000256" key="6">
    <source>
        <dbReference type="SAM" id="Phobius"/>
    </source>
</evidence>
<protein>
    <recommendedName>
        <fullName evidence="9">Cytochrome P450</fullName>
    </recommendedName>
</protein>
<name>A0A0C3GBT5_OIDMZ</name>
<dbReference type="PANTHER" id="PTHR46300:SF12">
    <property type="entry name" value="P450, PUTATIVE (EUROFUNG)-RELATED"/>
    <property type="match status" value="1"/>
</dbReference>
<evidence type="ECO:0000256" key="1">
    <source>
        <dbReference type="ARBA" id="ARBA00010617"/>
    </source>
</evidence>
<evidence type="ECO:0000313" key="8">
    <source>
        <dbReference type="Proteomes" id="UP000054321"/>
    </source>
</evidence>
<dbReference type="HOGENOM" id="CLU_001570_2_1_1"/>
<keyword evidence="6" id="KW-0472">Membrane</keyword>
<dbReference type="PANTHER" id="PTHR46300">
    <property type="entry name" value="P450, PUTATIVE (EUROFUNG)-RELATED-RELATED"/>
    <property type="match status" value="1"/>
</dbReference>
<reference evidence="7 8" key="1">
    <citation type="submission" date="2014-04" db="EMBL/GenBank/DDBJ databases">
        <authorList>
            <consortium name="DOE Joint Genome Institute"/>
            <person name="Kuo A."/>
            <person name="Martino E."/>
            <person name="Perotto S."/>
            <person name="Kohler A."/>
            <person name="Nagy L.G."/>
            <person name="Floudas D."/>
            <person name="Copeland A."/>
            <person name="Barry K.W."/>
            <person name="Cichocki N."/>
            <person name="Veneault-Fourrey C."/>
            <person name="LaButti K."/>
            <person name="Lindquist E.A."/>
            <person name="Lipzen A."/>
            <person name="Lundell T."/>
            <person name="Morin E."/>
            <person name="Murat C."/>
            <person name="Sun H."/>
            <person name="Tunlid A."/>
            <person name="Henrissat B."/>
            <person name="Grigoriev I.V."/>
            <person name="Hibbett D.S."/>
            <person name="Martin F."/>
            <person name="Nordberg H.P."/>
            <person name="Cantor M.N."/>
            <person name="Hua S.X."/>
        </authorList>
    </citation>
    <scope>NUCLEOTIDE SEQUENCE [LARGE SCALE GENOMIC DNA]</scope>
    <source>
        <strain evidence="7 8">Zn</strain>
    </source>
</reference>
<dbReference type="GO" id="GO:0016705">
    <property type="term" value="F:oxidoreductase activity, acting on paired donors, with incorporation or reduction of molecular oxygen"/>
    <property type="evidence" value="ECO:0007669"/>
    <property type="project" value="InterPro"/>
</dbReference>
<dbReference type="OrthoDB" id="1103324at2759"/>
<evidence type="ECO:0000256" key="5">
    <source>
        <dbReference type="PIRSR" id="PIRSR602401-1"/>
    </source>
</evidence>
<dbReference type="InterPro" id="IPR036396">
    <property type="entry name" value="Cyt_P450_sf"/>
</dbReference>
<dbReference type="Pfam" id="PF00067">
    <property type="entry name" value="p450"/>
    <property type="match status" value="2"/>
</dbReference>
<keyword evidence="2 5" id="KW-0479">Metal-binding</keyword>
<keyword evidence="3" id="KW-0560">Oxidoreductase</keyword>
<dbReference type="STRING" id="913774.A0A0C3GBT5"/>
<dbReference type="AlphaFoldDB" id="A0A0C3GBT5"/>
<keyword evidence="5" id="KW-0349">Heme</keyword>
<feature type="binding site" description="axial binding residue" evidence="5">
    <location>
        <position position="387"/>
    </location>
    <ligand>
        <name>heme</name>
        <dbReference type="ChEBI" id="CHEBI:30413"/>
    </ligand>
    <ligandPart>
        <name>Fe</name>
        <dbReference type="ChEBI" id="CHEBI:18248"/>
    </ligandPart>
</feature>
<dbReference type="InterPro" id="IPR001128">
    <property type="entry name" value="Cyt_P450"/>
</dbReference>
<reference evidence="8" key="2">
    <citation type="submission" date="2015-01" db="EMBL/GenBank/DDBJ databases">
        <title>Evolutionary Origins and Diversification of the Mycorrhizal Mutualists.</title>
        <authorList>
            <consortium name="DOE Joint Genome Institute"/>
            <consortium name="Mycorrhizal Genomics Consortium"/>
            <person name="Kohler A."/>
            <person name="Kuo A."/>
            <person name="Nagy L.G."/>
            <person name="Floudas D."/>
            <person name="Copeland A."/>
            <person name="Barry K.W."/>
            <person name="Cichocki N."/>
            <person name="Veneault-Fourrey C."/>
            <person name="LaButti K."/>
            <person name="Lindquist E.A."/>
            <person name="Lipzen A."/>
            <person name="Lundell T."/>
            <person name="Morin E."/>
            <person name="Murat C."/>
            <person name="Riley R."/>
            <person name="Ohm R."/>
            <person name="Sun H."/>
            <person name="Tunlid A."/>
            <person name="Henrissat B."/>
            <person name="Grigoriev I.V."/>
            <person name="Hibbett D.S."/>
            <person name="Martin F."/>
        </authorList>
    </citation>
    <scope>NUCLEOTIDE SEQUENCE [LARGE SCALE GENOMIC DNA]</scope>
    <source>
        <strain evidence="8">Zn</strain>
    </source>
</reference>
<accession>A0A0C3GBT5</accession>
<feature type="transmembrane region" description="Helical" evidence="6">
    <location>
        <begin position="6"/>
        <end position="22"/>
    </location>
</feature>
<dbReference type="InterPro" id="IPR050364">
    <property type="entry name" value="Cytochrome_P450_fung"/>
</dbReference>